<keyword evidence="2" id="KW-1185">Reference proteome</keyword>
<gene>
    <name evidence="1" type="ORF">L210DRAFT_2855502</name>
</gene>
<dbReference type="EMBL" id="WHUW01000042">
    <property type="protein sequence ID" value="KAF8432211.1"/>
    <property type="molecule type" value="Genomic_DNA"/>
</dbReference>
<comment type="caution">
    <text evidence="1">The sequence shown here is derived from an EMBL/GenBank/DDBJ whole genome shotgun (WGS) entry which is preliminary data.</text>
</comment>
<accession>A0AAD4BJE2</accession>
<protein>
    <submittedName>
        <fullName evidence="1">Uncharacterized protein</fullName>
    </submittedName>
</protein>
<dbReference type="Proteomes" id="UP001194468">
    <property type="component" value="Unassembled WGS sequence"/>
</dbReference>
<reference evidence="1" key="2">
    <citation type="journal article" date="2020" name="Nat. Commun.">
        <title>Large-scale genome sequencing of mycorrhizal fungi provides insights into the early evolution of symbiotic traits.</title>
        <authorList>
            <person name="Miyauchi S."/>
            <person name="Kiss E."/>
            <person name="Kuo A."/>
            <person name="Drula E."/>
            <person name="Kohler A."/>
            <person name="Sanchez-Garcia M."/>
            <person name="Morin E."/>
            <person name="Andreopoulos B."/>
            <person name="Barry K.W."/>
            <person name="Bonito G."/>
            <person name="Buee M."/>
            <person name="Carver A."/>
            <person name="Chen C."/>
            <person name="Cichocki N."/>
            <person name="Clum A."/>
            <person name="Culley D."/>
            <person name="Crous P.W."/>
            <person name="Fauchery L."/>
            <person name="Girlanda M."/>
            <person name="Hayes R.D."/>
            <person name="Keri Z."/>
            <person name="LaButti K."/>
            <person name="Lipzen A."/>
            <person name="Lombard V."/>
            <person name="Magnuson J."/>
            <person name="Maillard F."/>
            <person name="Murat C."/>
            <person name="Nolan M."/>
            <person name="Ohm R.A."/>
            <person name="Pangilinan J."/>
            <person name="Pereira M.F."/>
            <person name="Perotto S."/>
            <person name="Peter M."/>
            <person name="Pfister S."/>
            <person name="Riley R."/>
            <person name="Sitrit Y."/>
            <person name="Stielow J.B."/>
            <person name="Szollosi G."/>
            <person name="Zifcakova L."/>
            <person name="Stursova M."/>
            <person name="Spatafora J.W."/>
            <person name="Tedersoo L."/>
            <person name="Vaario L.M."/>
            <person name="Yamada A."/>
            <person name="Yan M."/>
            <person name="Wang P."/>
            <person name="Xu J."/>
            <person name="Bruns T."/>
            <person name="Baldrian P."/>
            <person name="Vilgalys R."/>
            <person name="Dunand C."/>
            <person name="Henrissat B."/>
            <person name="Grigoriev I.V."/>
            <person name="Hibbett D."/>
            <person name="Nagy L.G."/>
            <person name="Martin F.M."/>
        </authorList>
    </citation>
    <scope>NUCLEOTIDE SEQUENCE</scope>
    <source>
        <strain evidence="1">BED1</strain>
    </source>
</reference>
<name>A0AAD4BJE2_BOLED</name>
<evidence type="ECO:0000313" key="2">
    <source>
        <dbReference type="Proteomes" id="UP001194468"/>
    </source>
</evidence>
<reference evidence="1" key="1">
    <citation type="submission" date="2019-10" db="EMBL/GenBank/DDBJ databases">
        <authorList>
            <consortium name="DOE Joint Genome Institute"/>
            <person name="Kuo A."/>
            <person name="Miyauchi S."/>
            <person name="Kiss E."/>
            <person name="Drula E."/>
            <person name="Kohler A."/>
            <person name="Sanchez-Garcia M."/>
            <person name="Andreopoulos B."/>
            <person name="Barry K.W."/>
            <person name="Bonito G."/>
            <person name="Buee M."/>
            <person name="Carver A."/>
            <person name="Chen C."/>
            <person name="Cichocki N."/>
            <person name="Clum A."/>
            <person name="Culley D."/>
            <person name="Crous P.W."/>
            <person name="Fauchery L."/>
            <person name="Girlanda M."/>
            <person name="Hayes R."/>
            <person name="Keri Z."/>
            <person name="LaButti K."/>
            <person name="Lipzen A."/>
            <person name="Lombard V."/>
            <person name="Magnuson J."/>
            <person name="Maillard F."/>
            <person name="Morin E."/>
            <person name="Murat C."/>
            <person name="Nolan M."/>
            <person name="Ohm R."/>
            <person name="Pangilinan J."/>
            <person name="Pereira M."/>
            <person name="Perotto S."/>
            <person name="Peter M."/>
            <person name="Riley R."/>
            <person name="Sitrit Y."/>
            <person name="Stielow B."/>
            <person name="Szollosi G."/>
            <person name="Zifcakova L."/>
            <person name="Stursova M."/>
            <person name="Spatafora J.W."/>
            <person name="Tedersoo L."/>
            <person name="Vaario L.-M."/>
            <person name="Yamada A."/>
            <person name="Yan M."/>
            <person name="Wang P."/>
            <person name="Xu J."/>
            <person name="Bruns T."/>
            <person name="Baldrian P."/>
            <person name="Vilgalys R."/>
            <person name="Henrissat B."/>
            <person name="Grigoriev I.V."/>
            <person name="Hibbett D."/>
            <person name="Nagy L.G."/>
            <person name="Martin F.M."/>
        </authorList>
    </citation>
    <scope>NUCLEOTIDE SEQUENCE</scope>
    <source>
        <strain evidence="1">BED1</strain>
    </source>
</reference>
<sequence length="259" mass="28768">MKRVFVPTALHAELTEYTNLVRVLRTTRTLDLTAHLLHHAAQYKDNEADTWTSWPLIDCTVPEWSFEDEIRQLGETVVRARDGDDDELDSDLDLDLDGLSPGAANRLVFHTGAVLVHILNLLADQRPAVPGSMQNRLWPMNWEDVISLLAVSGVVHPTIVARAEKRLERIYGPSTTTTKAMERLTSATSARARSALLAVPEEDQLLLALPTLSRTYRNDGKGNAIGTGAGSNRAPSLIRTRTRMHSKMLLTKISHPHCI</sequence>
<organism evidence="1 2">
    <name type="scientific">Boletus edulis BED1</name>
    <dbReference type="NCBI Taxonomy" id="1328754"/>
    <lineage>
        <taxon>Eukaryota</taxon>
        <taxon>Fungi</taxon>
        <taxon>Dikarya</taxon>
        <taxon>Basidiomycota</taxon>
        <taxon>Agaricomycotina</taxon>
        <taxon>Agaricomycetes</taxon>
        <taxon>Agaricomycetidae</taxon>
        <taxon>Boletales</taxon>
        <taxon>Boletineae</taxon>
        <taxon>Boletaceae</taxon>
        <taxon>Boletoideae</taxon>
        <taxon>Boletus</taxon>
    </lineage>
</organism>
<evidence type="ECO:0000313" key="1">
    <source>
        <dbReference type="EMBL" id="KAF8432211.1"/>
    </source>
</evidence>
<dbReference type="AlphaFoldDB" id="A0AAD4BJE2"/>
<proteinExistence type="predicted"/>